<evidence type="ECO:0000313" key="5">
    <source>
        <dbReference type="EMBL" id="MBA4648272.1"/>
    </source>
</evidence>
<name>A0A7C8ZPA5_OPUST</name>
<evidence type="ECO:0000256" key="4">
    <source>
        <dbReference type="ARBA" id="ARBA00022737"/>
    </source>
</evidence>
<dbReference type="EMBL" id="GISG01155054">
    <property type="protein sequence ID" value="MBA4648272.1"/>
    <property type="molecule type" value="Transcribed_RNA"/>
</dbReference>
<dbReference type="PROSITE" id="PS51147">
    <property type="entry name" value="PFTA"/>
    <property type="match status" value="1"/>
</dbReference>
<dbReference type="GO" id="GO:0005953">
    <property type="term" value="C:CAAX-protein geranylgeranyltransferase complex"/>
    <property type="evidence" value="ECO:0007669"/>
    <property type="project" value="TreeGrafter"/>
</dbReference>
<sequence>MEKMPLCSDGDAFHLLEQLEHILDCDPVIDEVGFIHPSQLLTLNEDPDAAFLSPGKPEADMRMSSEPSVANQEGRYTFFWNRDHKLGISTACLLPLYKAAKCKFMEALLIYKMNSNFSLKNDNRANSLLFSEIENEVIKLSKCLLLLSSDFGTAWNARKLIISKREEFSFSDELRMSSLVLSFAPKSENAWSYRRWIIKRIIGRCAILKKILKEESKLVEKIAEV</sequence>
<evidence type="ECO:0000256" key="1">
    <source>
        <dbReference type="ARBA" id="ARBA00006734"/>
    </source>
</evidence>
<dbReference type="Gene3D" id="1.25.40.120">
    <property type="entry name" value="Protein prenylyltransferase"/>
    <property type="match status" value="1"/>
</dbReference>
<dbReference type="InterPro" id="IPR002088">
    <property type="entry name" value="Prenyl_trans_a"/>
</dbReference>
<keyword evidence="3" id="KW-0808">Transferase</keyword>
<dbReference type="AlphaFoldDB" id="A0A7C8ZPA5"/>
<keyword evidence="2" id="KW-0637">Prenyltransferase</keyword>
<dbReference type="SUPFAM" id="SSF48439">
    <property type="entry name" value="Protein prenylyltransferase"/>
    <property type="match status" value="1"/>
</dbReference>
<evidence type="ECO:0008006" key="6">
    <source>
        <dbReference type="Google" id="ProtNLM"/>
    </source>
</evidence>
<reference evidence="5" key="1">
    <citation type="journal article" date="2013" name="J. Plant Res.">
        <title>Effect of fungi and light on seed germination of three Opuntia species from semiarid lands of central Mexico.</title>
        <authorList>
            <person name="Delgado-Sanchez P."/>
            <person name="Jimenez-Bremont J.F."/>
            <person name="Guerrero-Gonzalez Mde L."/>
            <person name="Flores J."/>
        </authorList>
    </citation>
    <scope>NUCLEOTIDE SEQUENCE</scope>
    <source>
        <tissue evidence="5">Cladode</tissue>
    </source>
</reference>
<accession>A0A7C8ZPA5</accession>
<keyword evidence="4" id="KW-0677">Repeat</keyword>
<dbReference type="GO" id="GO:0004660">
    <property type="term" value="F:protein farnesyltransferase activity"/>
    <property type="evidence" value="ECO:0007669"/>
    <property type="project" value="TreeGrafter"/>
</dbReference>
<comment type="similarity">
    <text evidence="1">Belongs to the protein prenyltransferase subunit alpha family.</text>
</comment>
<dbReference type="GO" id="GO:0004662">
    <property type="term" value="F:CAAX-protein geranylgeranyltransferase activity"/>
    <property type="evidence" value="ECO:0007669"/>
    <property type="project" value="TreeGrafter"/>
</dbReference>
<evidence type="ECO:0000256" key="2">
    <source>
        <dbReference type="ARBA" id="ARBA00022602"/>
    </source>
</evidence>
<dbReference type="GO" id="GO:0005965">
    <property type="term" value="C:protein farnesyltransferase complex"/>
    <property type="evidence" value="ECO:0007669"/>
    <property type="project" value="TreeGrafter"/>
</dbReference>
<reference evidence="5" key="2">
    <citation type="submission" date="2020-07" db="EMBL/GenBank/DDBJ databases">
        <authorList>
            <person name="Vera ALvarez R."/>
            <person name="Arias-Moreno D.M."/>
            <person name="Jimenez-Jacinto V."/>
            <person name="Jimenez-Bremont J.F."/>
            <person name="Swaminathan K."/>
            <person name="Moose S.P."/>
            <person name="Guerrero-Gonzalez M.L."/>
            <person name="Marino-Ramirez L."/>
            <person name="Landsman D."/>
            <person name="Rodriguez-Kessler M."/>
            <person name="Delgado-Sanchez P."/>
        </authorList>
    </citation>
    <scope>NUCLEOTIDE SEQUENCE</scope>
    <source>
        <tissue evidence="5">Cladode</tissue>
    </source>
</reference>
<organism evidence="5">
    <name type="scientific">Opuntia streptacantha</name>
    <name type="common">Prickly pear cactus</name>
    <name type="synonym">Opuntia cardona</name>
    <dbReference type="NCBI Taxonomy" id="393608"/>
    <lineage>
        <taxon>Eukaryota</taxon>
        <taxon>Viridiplantae</taxon>
        <taxon>Streptophyta</taxon>
        <taxon>Embryophyta</taxon>
        <taxon>Tracheophyta</taxon>
        <taxon>Spermatophyta</taxon>
        <taxon>Magnoliopsida</taxon>
        <taxon>eudicotyledons</taxon>
        <taxon>Gunneridae</taxon>
        <taxon>Pentapetalae</taxon>
        <taxon>Caryophyllales</taxon>
        <taxon>Cactineae</taxon>
        <taxon>Cactaceae</taxon>
        <taxon>Opuntioideae</taxon>
        <taxon>Opuntia</taxon>
    </lineage>
</organism>
<dbReference type="Pfam" id="PF01239">
    <property type="entry name" value="PPTA"/>
    <property type="match status" value="1"/>
</dbReference>
<proteinExistence type="inferred from homology"/>
<dbReference type="PANTHER" id="PTHR11129">
    <property type="entry name" value="PROTEIN FARNESYLTRANSFERASE ALPHA SUBUNIT/RAB GERANYLGERANYL TRANSFERASE ALPHA SUBUNIT"/>
    <property type="match status" value="1"/>
</dbReference>
<dbReference type="PANTHER" id="PTHR11129:SF10">
    <property type="entry name" value="PROTEIN PRENYLYLTRANSFERASE SUPERFAMILY PROTEIN"/>
    <property type="match status" value="1"/>
</dbReference>
<protein>
    <recommendedName>
        <fullName evidence="6">Protein geranylgeranyltransferase type II</fullName>
    </recommendedName>
</protein>
<evidence type="ECO:0000256" key="3">
    <source>
        <dbReference type="ARBA" id="ARBA00022679"/>
    </source>
</evidence>